<dbReference type="STRING" id="1653334.GA0071312_1062"/>
<accession>A0A0P7X605</accession>
<dbReference type="EMBL" id="LJSX01000016">
    <property type="protein sequence ID" value="KPQ10374.1"/>
    <property type="molecule type" value="Genomic_DNA"/>
</dbReference>
<reference evidence="2 4" key="2">
    <citation type="submission" date="2016-08" db="EMBL/GenBank/DDBJ databases">
        <authorList>
            <person name="Varghese N."/>
            <person name="Submissions Spin"/>
        </authorList>
    </citation>
    <scope>NUCLEOTIDE SEQUENCE [LARGE SCALE GENOMIC DNA]</scope>
    <source>
        <strain evidence="2 4">HL-109</strain>
    </source>
</reference>
<organism evidence="1 3">
    <name type="scientific">Saliniramus fredricksonii</name>
    <dbReference type="NCBI Taxonomy" id="1653334"/>
    <lineage>
        <taxon>Bacteria</taxon>
        <taxon>Pseudomonadati</taxon>
        <taxon>Pseudomonadota</taxon>
        <taxon>Alphaproteobacteria</taxon>
        <taxon>Hyphomicrobiales</taxon>
        <taxon>Salinarimonadaceae</taxon>
        <taxon>Saliniramus</taxon>
    </lineage>
</organism>
<name>A0A0P7X605_9HYPH</name>
<evidence type="ECO:0000313" key="4">
    <source>
        <dbReference type="Proteomes" id="UP000182800"/>
    </source>
</evidence>
<protein>
    <submittedName>
        <fullName evidence="1">Uncharacterized protein</fullName>
    </submittedName>
</protein>
<evidence type="ECO:0000313" key="3">
    <source>
        <dbReference type="Proteomes" id="UP000050497"/>
    </source>
</evidence>
<dbReference type="AlphaFoldDB" id="A0A0P7X605"/>
<evidence type="ECO:0000313" key="1">
    <source>
        <dbReference type="EMBL" id="KPQ10374.1"/>
    </source>
</evidence>
<sequence>MSYQFTEDEIAQLQAARATEDWGHAYQVLYDLITEPDGSGPKAGVSQSA</sequence>
<dbReference type="Proteomes" id="UP000050497">
    <property type="component" value="Unassembled WGS sequence"/>
</dbReference>
<gene>
    <name evidence="2" type="ORF">GA0071312_1062</name>
    <name evidence="1" type="ORF">HLUCCO17_11375</name>
</gene>
<keyword evidence="4" id="KW-1185">Reference proteome</keyword>
<proteinExistence type="predicted"/>
<evidence type="ECO:0000313" key="2">
    <source>
        <dbReference type="EMBL" id="SCC79638.1"/>
    </source>
</evidence>
<dbReference type="EMBL" id="FMBM01000001">
    <property type="protein sequence ID" value="SCC79638.1"/>
    <property type="molecule type" value="Genomic_DNA"/>
</dbReference>
<reference evidence="1 3" key="1">
    <citation type="submission" date="2015-09" db="EMBL/GenBank/DDBJ databases">
        <title>Identification and resolution of microdiversity through metagenomic sequencing of parallel consortia.</title>
        <authorList>
            <person name="Nelson W.C."/>
            <person name="Romine M.F."/>
            <person name="Lindemann S.R."/>
        </authorList>
    </citation>
    <scope>NUCLEOTIDE SEQUENCE [LARGE SCALE GENOMIC DNA]</scope>
    <source>
        <strain evidence="1">HL-109</strain>
    </source>
</reference>
<dbReference type="Proteomes" id="UP000182800">
    <property type="component" value="Unassembled WGS sequence"/>
</dbReference>
<comment type="caution">
    <text evidence="1">The sequence shown here is derived from an EMBL/GenBank/DDBJ whole genome shotgun (WGS) entry which is preliminary data.</text>
</comment>